<dbReference type="GO" id="GO:0019146">
    <property type="term" value="F:arabinose-5-phosphate isomerase activity"/>
    <property type="evidence" value="ECO:0007669"/>
    <property type="project" value="UniProtKB-ARBA"/>
</dbReference>
<dbReference type="PROSITE" id="PS51464">
    <property type="entry name" value="SIS"/>
    <property type="match status" value="1"/>
</dbReference>
<dbReference type="Gene3D" id="3.10.580.10">
    <property type="entry name" value="CBS-domain"/>
    <property type="match status" value="1"/>
</dbReference>
<dbReference type="Pfam" id="PF01380">
    <property type="entry name" value="SIS"/>
    <property type="match status" value="1"/>
</dbReference>
<keyword evidence="5" id="KW-0479">Metal-binding</keyword>
<evidence type="ECO:0000256" key="1">
    <source>
        <dbReference type="ARBA" id="ARBA00008165"/>
    </source>
</evidence>
<dbReference type="GO" id="GO:0097367">
    <property type="term" value="F:carbohydrate derivative binding"/>
    <property type="evidence" value="ECO:0007669"/>
    <property type="project" value="InterPro"/>
</dbReference>
<feature type="site" description="Catalytically relevant" evidence="6">
    <location>
        <position position="108"/>
    </location>
</feature>
<feature type="domain" description="CBS" evidence="8">
    <location>
        <begin position="273"/>
        <end position="325"/>
    </location>
</feature>
<feature type="domain" description="SIS" evidence="9">
    <location>
        <begin position="38"/>
        <end position="181"/>
    </location>
</feature>
<comment type="similarity">
    <text evidence="1 4">Belongs to the SIS family. GutQ/KpsF subfamily.</text>
</comment>
<dbReference type="NCBIfam" id="TIGR00393">
    <property type="entry name" value="kpsF"/>
    <property type="match status" value="1"/>
</dbReference>
<dbReference type="InterPro" id="IPR035474">
    <property type="entry name" value="SIS_Kpsf"/>
</dbReference>
<evidence type="ECO:0000256" key="3">
    <source>
        <dbReference type="ARBA" id="ARBA00023122"/>
    </source>
</evidence>
<dbReference type="InterPro" id="IPR000644">
    <property type="entry name" value="CBS_dom"/>
</dbReference>
<dbReference type="EMBL" id="LVXG01000012">
    <property type="protein sequence ID" value="OQP50505.1"/>
    <property type="molecule type" value="Genomic_DNA"/>
</dbReference>
<evidence type="ECO:0000256" key="5">
    <source>
        <dbReference type="PIRSR" id="PIRSR004692-2"/>
    </source>
</evidence>
<dbReference type="OrthoDB" id="9762536at2"/>
<dbReference type="InterPro" id="IPR050986">
    <property type="entry name" value="GutQ/KpsF_isomerases"/>
</dbReference>
<evidence type="ECO:0000313" key="10">
    <source>
        <dbReference type="EMBL" id="OQP50505.1"/>
    </source>
</evidence>
<dbReference type="Proteomes" id="UP000192610">
    <property type="component" value="Unassembled WGS sequence"/>
</dbReference>
<dbReference type="RefSeq" id="WP_081198838.1">
    <property type="nucleotide sequence ID" value="NZ_FOCZ01000001.1"/>
</dbReference>
<dbReference type="InterPro" id="IPR046342">
    <property type="entry name" value="CBS_dom_sf"/>
</dbReference>
<dbReference type="CDD" id="cd04604">
    <property type="entry name" value="CBS_pair_SIS_assoc"/>
    <property type="match status" value="1"/>
</dbReference>
<evidence type="ECO:0000256" key="6">
    <source>
        <dbReference type="PIRSR" id="PIRSR004692-3"/>
    </source>
</evidence>
<dbReference type="STRING" id="354355.SAMN05660816_00683"/>
<dbReference type="Gene3D" id="3.40.50.10490">
    <property type="entry name" value="Glucose-6-phosphate isomerase like protein, domain 1"/>
    <property type="match status" value="1"/>
</dbReference>
<dbReference type="PROSITE" id="PS51371">
    <property type="entry name" value="CBS"/>
    <property type="match status" value="2"/>
</dbReference>
<gene>
    <name evidence="10" type="ORF">A4H97_01310</name>
</gene>
<keyword evidence="5" id="KW-0862">Zinc</keyword>
<evidence type="ECO:0000259" key="9">
    <source>
        <dbReference type="PROSITE" id="PS51464"/>
    </source>
</evidence>
<organism evidence="10 11">
    <name type="scientific">Niastella yeongjuensis</name>
    <dbReference type="NCBI Taxonomy" id="354355"/>
    <lineage>
        <taxon>Bacteria</taxon>
        <taxon>Pseudomonadati</taxon>
        <taxon>Bacteroidota</taxon>
        <taxon>Chitinophagia</taxon>
        <taxon>Chitinophagales</taxon>
        <taxon>Chitinophagaceae</taxon>
        <taxon>Niastella</taxon>
    </lineage>
</organism>
<evidence type="ECO:0000256" key="4">
    <source>
        <dbReference type="PIRNR" id="PIRNR004692"/>
    </source>
</evidence>
<evidence type="ECO:0000259" key="8">
    <source>
        <dbReference type="PROSITE" id="PS51371"/>
    </source>
</evidence>
<keyword evidence="3 7" id="KW-0129">CBS domain</keyword>
<dbReference type="AlphaFoldDB" id="A0A1V9EX59"/>
<feature type="binding site" evidence="5">
    <location>
        <position position="79"/>
    </location>
    <ligand>
        <name>Zn(2+)</name>
        <dbReference type="ChEBI" id="CHEBI:29105"/>
    </ligand>
</feature>
<proteinExistence type="inferred from homology"/>
<dbReference type="SUPFAM" id="SSF53697">
    <property type="entry name" value="SIS domain"/>
    <property type="match status" value="1"/>
</dbReference>
<dbReference type="PANTHER" id="PTHR42745">
    <property type="match status" value="1"/>
</dbReference>
<feature type="site" description="Catalytically relevant" evidence="6">
    <location>
        <position position="56"/>
    </location>
</feature>
<comment type="caution">
    <text evidence="10">The sequence shown here is derived from an EMBL/GenBank/DDBJ whole genome shotgun (WGS) entry which is preliminary data.</text>
</comment>
<dbReference type="CDD" id="cd05014">
    <property type="entry name" value="SIS_Kpsf"/>
    <property type="match status" value="1"/>
</dbReference>
<name>A0A1V9EX59_9BACT</name>
<reference evidence="11" key="1">
    <citation type="submission" date="2016-04" db="EMBL/GenBank/DDBJ databases">
        <authorList>
            <person name="Chen L."/>
            <person name="Zhuang W."/>
            <person name="Wang G."/>
        </authorList>
    </citation>
    <scope>NUCLEOTIDE SEQUENCE [LARGE SCALE GENOMIC DNA]</scope>
    <source>
        <strain evidence="11">17621</strain>
    </source>
</reference>
<dbReference type="Pfam" id="PF00571">
    <property type="entry name" value="CBS"/>
    <property type="match status" value="2"/>
</dbReference>
<evidence type="ECO:0000256" key="2">
    <source>
        <dbReference type="ARBA" id="ARBA00022737"/>
    </source>
</evidence>
<dbReference type="InterPro" id="IPR046348">
    <property type="entry name" value="SIS_dom_sf"/>
</dbReference>
<dbReference type="GO" id="GO:0046872">
    <property type="term" value="F:metal ion binding"/>
    <property type="evidence" value="ECO:0007669"/>
    <property type="project" value="UniProtKB-KW"/>
</dbReference>
<feature type="site" description="Catalytically relevant" evidence="6">
    <location>
        <position position="190"/>
    </location>
</feature>
<dbReference type="SMART" id="SM00116">
    <property type="entry name" value="CBS"/>
    <property type="match status" value="2"/>
</dbReference>
<keyword evidence="11" id="KW-1185">Reference proteome</keyword>
<evidence type="ECO:0000313" key="11">
    <source>
        <dbReference type="Proteomes" id="UP000192610"/>
    </source>
</evidence>
<keyword evidence="2" id="KW-0677">Repeat</keyword>
<dbReference type="GO" id="GO:1901135">
    <property type="term" value="P:carbohydrate derivative metabolic process"/>
    <property type="evidence" value="ECO:0007669"/>
    <property type="project" value="InterPro"/>
</dbReference>
<dbReference type="PIRSF" id="PIRSF004692">
    <property type="entry name" value="KdsD_KpsF"/>
    <property type="match status" value="1"/>
</dbReference>
<feature type="site" description="Catalytically relevant" evidence="6">
    <location>
        <position position="149"/>
    </location>
</feature>
<dbReference type="GO" id="GO:0005975">
    <property type="term" value="P:carbohydrate metabolic process"/>
    <property type="evidence" value="ECO:0007669"/>
    <property type="project" value="InterPro"/>
</dbReference>
<keyword evidence="10" id="KW-0413">Isomerase</keyword>
<dbReference type="PANTHER" id="PTHR42745:SF1">
    <property type="entry name" value="ARABINOSE 5-PHOSPHATE ISOMERASE KDSD"/>
    <property type="match status" value="1"/>
</dbReference>
<dbReference type="InterPro" id="IPR001347">
    <property type="entry name" value="SIS_dom"/>
</dbReference>
<dbReference type="FunFam" id="3.40.50.10490:FF:000011">
    <property type="entry name" value="Arabinose 5-phosphate isomerase"/>
    <property type="match status" value="1"/>
</dbReference>
<sequence length="325" mass="35071">MSTVSAIDIKSVALRTIGLEAEAIASLQTMVNDDFERAVKAIYETKGRVVISGIGKSALIAQKLVATLNSTGTPAIFLHAADAIHGDLGMIQQNDVVMIISKSGESPEIKMLVPLVKNFGNTLIGMVGNMASFLARQSGIVLNTTVSQEACPNNLAPTSSTTAQLVMGDAIAVSLMELRGFTSEDFARFHPGGTLGKKLYLRVSELYPNNEKPRVSELASLKEVIVEISKKRLGTTAVTDANNRLLGIITDGDLRRMLEKNIPLDSVTAREIMTLNPKTITADALAVEALDRLRKFDINQLVVVADDDSYLGFIHLHDLIREGLI</sequence>
<protein>
    <submittedName>
        <fullName evidence="10">D-arabinose 5-phosphate isomerase</fullName>
    </submittedName>
</protein>
<dbReference type="InterPro" id="IPR004800">
    <property type="entry name" value="KdsD/KpsF-type"/>
</dbReference>
<feature type="domain" description="CBS" evidence="8">
    <location>
        <begin position="208"/>
        <end position="264"/>
    </location>
</feature>
<evidence type="ECO:0000256" key="7">
    <source>
        <dbReference type="PROSITE-ProRule" id="PRU00703"/>
    </source>
</evidence>
<accession>A0A1V9EX59</accession>